<dbReference type="OrthoDB" id="57427at2157"/>
<evidence type="ECO:0000313" key="3">
    <source>
        <dbReference type="Proteomes" id="UP000000674"/>
    </source>
</evidence>
<dbReference type="InterPro" id="IPR029063">
    <property type="entry name" value="SAM-dependent_MTases_sf"/>
</dbReference>
<dbReference type="SUPFAM" id="SSF53335">
    <property type="entry name" value="S-adenosyl-L-methionine-dependent methyltransferases"/>
    <property type="match status" value="1"/>
</dbReference>
<name>A0B7Z7_METTP</name>
<dbReference type="RefSeq" id="WP_011696214.1">
    <property type="nucleotide sequence ID" value="NC_008553.1"/>
</dbReference>
<dbReference type="HOGENOM" id="CLU_060275_0_0_2"/>
<dbReference type="AlphaFoldDB" id="A0B7Z7"/>
<keyword evidence="3" id="KW-1185">Reference proteome</keyword>
<dbReference type="Gene3D" id="3.40.50.150">
    <property type="entry name" value="Vaccinia Virus protein VP39"/>
    <property type="match status" value="1"/>
</dbReference>
<dbReference type="InterPro" id="IPR041698">
    <property type="entry name" value="Methyltransf_25"/>
</dbReference>
<evidence type="ECO:0000259" key="1">
    <source>
        <dbReference type="Pfam" id="PF13649"/>
    </source>
</evidence>
<dbReference type="Proteomes" id="UP000000674">
    <property type="component" value="Chromosome"/>
</dbReference>
<sequence length="256" mass="29926">MSFWTDQWREFIEKTSYMRHLRERGISNDQFWREYEIYDEILGLMGYPGRILDRISSLIHPGSTVLDIGAGTGAFSIPLSRIAGRIIALDPSEHQLQILMRKARGIDNIKAICDRWPDAEIGDDIDYTLAAYSLFHEDIEAFLRRMIDVSHSGVFIVFRAEPPDPLTDFAYGPKPHLDYRCLQSILREMGYDFEVDVFPRDYRLPIRYVLKQYRYSERSPEEIIDYLRNTDRLDEDMMVSFHSSDALLHTLGDVES</sequence>
<evidence type="ECO:0000313" key="2">
    <source>
        <dbReference type="EMBL" id="ABK14821.1"/>
    </source>
</evidence>
<protein>
    <submittedName>
        <fullName evidence="2">Methyltransferase type 12</fullName>
    </submittedName>
</protein>
<dbReference type="Pfam" id="PF13649">
    <property type="entry name" value="Methyltransf_25"/>
    <property type="match status" value="1"/>
</dbReference>
<dbReference type="KEGG" id="mtp:Mthe_1037"/>
<proteinExistence type="predicted"/>
<dbReference type="GO" id="GO:0032259">
    <property type="term" value="P:methylation"/>
    <property type="evidence" value="ECO:0007669"/>
    <property type="project" value="UniProtKB-KW"/>
</dbReference>
<gene>
    <name evidence="2" type="ordered locus">Mthe_1037</name>
</gene>
<feature type="domain" description="Methyltransferase" evidence="1">
    <location>
        <begin position="65"/>
        <end position="150"/>
    </location>
</feature>
<accession>A0B7Z7</accession>
<dbReference type="EMBL" id="CP000477">
    <property type="protein sequence ID" value="ABK14821.1"/>
    <property type="molecule type" value="Genomic_DNA"/>
</dbReference>
<dbReference type="GeneID" id="4463105"/>
<organism evidence="2 3">
    <name type="scientific">Methanothrix thermoacetophila (strain DSM 6194 / JCM 14653 / NBRC 101360 / PT)</name>
    <name type="common">Methanosaeta thermophila</name>
    <dbReference type="NCBI Taxonomy" id="349307"/>
    <lineage>
        <taxon>Archaea</taxon>
        <taxon>Methanobacteriati</taxon>
        <taxon>Methanobacteriota</taxon>
        <taxon>Stenosarchaea group</taxon>
        <taxon>Methanomicrobia</taxon>
        <taxon>Methanotrichales</taxon>
        <taxon>Methanotrichaceae</taxon>
        <taxon>Methanothrix</taxon>
    </lineage>
</organism>
<reference evidence="2 3" key="1">
    <citation type="submission" date="2006-10" db="EMBL/GenBank/DDBJ databases">
        <title>Complete sequence of Methanosaeta thermophila PT.</title>
        <authorList>
            <consortium name="US DOE Joint Genome Institute"/>
            <person name="Copeland A."/>
            <person name="Lucas S."/>
            <person name="Lapidus A."/>
            <person name="Barry K."/>
            <person name="Detter J.C."/>
            <person name="Glavina del Rio T."/>
            <person name="Hammon N."/>
            <person name="Israni S."/>
            <person name="Pitluck S."/>
            <person name="Chain P."/>
            <person name="Malfatti S."/>
            <person name="Shin M."/>
            <person name="Vergez L."/>
            <person name="Schmutz J."/>
            <person name="Larimer F."/>
            <person name="Land M."/>
            <person name="Hauser L."/>
            <person name="Kyrpides N."/>
            <person name="Kim E."/>
            <person name="Smith K.S."/>
            <person name="Ingram-Smith C."/>
            <person name="Richardson P."/>
        </authorList>
    </citation>
    <scope>NUCLEOTIDE SEQUENCE [LARGE SCALE GENOMIC DNA]</scope>
    <source>
        <strain evidence="3">DSM 6194 / JCM 14653 / NBRC 101360 / PT</strain>
    </source>
</reference>
<dbReference type="STRING" id="349307.Mthe_1037"/>
<dbReference type="GO" id="GO:0008168">
    <property type="term" value="F:methyltransferase activity"/>
    <property type="evidence" value="ECO:0007669"/>
    <property type="project" value="UniProtKB-KW"/>
</dbReference>
<keyword evidence="2" id="KW-0808">Transferase</keyword>
<dbReference type="CDD" id="cd02440">
    <property type="entry name" value="AdoMet_MTases"/>
    <property type="match status" value="1"/>
</dbReference>
<keyword evidence="2" id="KW-0489">Methyltransferase</keyword>